<gene>
    <name evidence="1" type="ORF">IAI61_16970</name>
</gene>
<protein>
    <submittedName>
        <fullName evidence="1">Uncharacterized protein</fullName>
    </submittedName>
</protein>
<organism evidence="1 2">
    <name type="scientific">Roseomonas haemaphysalidis</name>
    <dbReference type="NCBI Taxonomy" id="2768162"/>
    <lineage>
        <taxon>Bacteria</taxon>
        <taxon>Pseudomonadati</taxon>
        <taxon>Pseudomonadota</taxon>
        <taxon>Alphaproteobacteria</taxon>
        <taxon>Acetobacterales</taxon>
        <taxon>Roseomonadaceae</taxon>
        <taxon>Roseomonas</taxon>
    </lineage>
</organism>
<evidence type="ECO:0000313" key="2">
    <source>
        <dbReference type="Proteomes" id="UP001518989"/>
    </source>
</evidence>
<sequence length="61" mass="6848">MIRLSIFLSRLWRNPPPRRTVLVMLGALAAALGVVAVDKLGFWPADWRLNPPVNRPAIGRM</sequence>
<accession>A0ABS3KTE4</accession>
<dbReference type="EMBL" id="JACTNG010000010">
    <property type="protein sequence ID" value="MBO1080738.1"/>
    <property type="molecule type" value="Genomic_DNA"/>
</dbReference>
<name>A0ABS3KTE4_9PROT</name>
<keyword evidence="2" id="KW-1185">Reference proteome</keyword>
<dbReference type="Proteomes" id="UP001518989">
    <property type="component" value="Unassembled WGS sequence"/>
</dbReference>
<evidence type="ECO:0000313" key="1">
    <source>
        <dbReference type="EMBL" id="MBO1080738.1"/>
    </source>
</evidence>
<comment type="caution">
    <text evidence="1">The sequence shown here is derived from an EMBL/GenBank/DDBJ whole genome shotgun (WGS) entry which is preliminary data.</text>
</comment>
<proteinExistence type="predicted"/>
<reference evidence="1 2" key="1">
    <citation type="submission" date="2020-09" db="EMBL/GenBank/DDBJ databases">
        <title>Roseomonas.</title>
        <authorList>
            <person name="Zhu W."/>
        </authorList>
    </citation>
    <scope>NUCLEOTIDE SEQUENCE [LARGE SCALE GENOMIC DNA]</scope>
    <source>
        <strain evidence="1 2">573</strain>
    </source>
</reference>